<evidence type="ECO:0000256" key="2">
    <source>
        <dbReference type="ARBA" id="ARBA00023319"/>
    </source>
</evidence>
<evidence type="ECO:0000259" key="3">
    <source>
        <dbReference type="PROSITE" id="PS50835"/>
    </source>
</evidence>
<dbReference type="AlphaFoldDB" id="A0A3B1JG23"/>
<dbReference type="GO" id="GO:0048738">
    <property type="term" value="P:cardiac muscle tissue development"/>
    <property type="evidence" value="ECO:0007669"/>
    <property type="project" value="TreeGrafter"/>
</dbReference>
<dbReference type="PANTHER" id="PTHR14340:SF13">
    <property type="entry name" value="TITIN"/>
    <property type="match status" value="1"/>
</dbReference>
<keyword evidence="1" id="KW-0677">Repeat</keyword>
<dbReference type="InterPro" id="IPR007110">
    <property type="entry name" value="Ig-like_dom"/>
</dbReference>
<evidence type="ECO:0000256" key="1">
    <source>
        <dbReference type="ARBA" id="ARBA00022737"/>
    </source>
</evidence>
<dbReference type="InterPro" id="IPR013098">
    <property type="entry name" value="Ig_I-set"/>
</dbReference>
<dbReference type="Proteomes" id="UP000018467">
    <property type="component" value="Unassembled WGS sequence"/>
</dbReference>
<dbReference type="PANTHER" id="PTHR14340">
    <property type="entry name" value="MICROFIBRIL-ASSOCIATED GLYCOPROTEIN 3"/>
    <property type="match status" value="1"/>
</dbReference>
<sequence>ACREQIWHERAPHLSGCYGSTPVHATRSSRKACRIQHHKRRHDRVMGAPPRAELDSKLIGETVTIRAGSDLVLDAAVGGKPEPKVFWSKADKELEPGDKYSLTYTSTRAMAIIKSCDRNDTGKYILTVKNASGTKTAAVLVKVLGKNRMILAGSTLHLTATILGRPLPVITWRKTGIDLQSRGFIDTTENTTALTVEKVHRYDAGKYTIEAENPSARLDLYLKQLYAKIHSVSNHIFIF</sequence>
<reference evidence="5" key="2">
    <citation type="journal article" date="2014" name="Nat. Commun.">
        <title>The cavefish genome reveals candidate genes for eye loss.</title>
        <authorList>
            <person name="McGaugh S.E."/>
            <person name="Gross J.B."/>
            <person name="Aken B."/>
            <person name="Blin M."/>
            <person name="Borowsky R."/>
            <person name="Chalopin D."/>
            <person name="Hinaux H."/>
            <person name="Jeffery W.R."/>
            <person name="Keene A."/>
            <person name="Ma L."/>
            <person name="Minx P."/>
            <person name="Murphy D."/>
            <person name="O'Quin K.E."/>
            <person name="Retaux S."/>
            <person name="Rohner N."/>
            <person name="Searle S.M."/>
            <person name="Stahl B.A."/>
            <person name="Tabin C."/>
            <person name="Volff J.N."/>
            <person name="Yoshizawa M."/>
            <person name="Warren W.C."/>
        </authorList>
    </citation>
    <scope>NUCLEOTIDE SEQUENCE [LARGE SCALE GENOMIC DNA]</scope>
    <source>
        <strain evidence="5">female</strain>
    </source>
</reference>
<evidence type="ECO:0000313" key="4">
    <source>
        <dbReference type="Ensembl" id="ENSAMXP00000040770.1"/>
    </source>
</evidence>
<dbReference type="SUPFAM" id="SSF48726">
    <property type="entry name" value="Immunoglobulin"/>
    <property type="match status" value="2"/>
</dbReference>
<reference evidence="5" key="1">
    <citation type="submission" date="2013-03" db="EMBL/GenBank/DDBJ databases">
        <authorList>
            <person name="Jeffery W."/>
            <person name="Warren W."/>
            <person name="Wilson R.K."/>
        </authorList>
    </citation>
    <scope>NUCLEOTIDE SEQUENCE</scope>
    <source>
        <strain evidence="5">female</strain>
    </source>
</reference>
<dbReference type="Gene3D" id="2.60.40.10">
    <property type="entry name" value="Immunoglobulins"/>
    <property type="match status" value="3"/>
</dbReference>
<dbReference type="SMART" id="SM00408">
    <property type="entry name" value="IGc2"/>
    <property type="match status" value="2"/>
</dbReference>
<keyword evidence="2" id="KW-0393">Immunoglobulin domain</keyword>
<dbReference type="FunFam" id="2.60.40.10:FF:000002">
    <property type="entry name" value="Titin a"/>
    <property type="match status" value="1"/>
</dbReference>
<dbReference type="GO" id="GO:0045214">
    <property type="term" value="P:sarcomere organization"/>
    <property type="evidence" value="ECO:0007669"/>
    <property type="project" value="TreeGrafter"/>
</dbReference>
<dbReference type="SMART" id="SM00409">
    <property type="entry name" value="IG"/>
    <property type="match status" value="2"/>
</dbReference>
<dbReference type="STRING" id="7994.ENSAMXP00000040770"/>
<dbReference type="GO" id="GO:0031430">
    <property type="term" value="C:M band"/>
    <property type="evidence" value="ECO:0007669"/>
    <property type="project" value="TreeGrafter"/>
</dbReference>
<organism evidence="4 5">
    <name type="scientific">Astyanax mexicanus</name>
    <name type="common">Blind cave fish</name>
    <name type="synonym">Astyanax fasciatus mexicanus</name>
    <dbReference type="NCBI Taxonomy" id="7994"/>
    <lineage>
        <taxon>Eukaryota</taxon>
        <taxon>Metazoa</taxon>
        <taxon>Chordata</taxon>
        <taxon>Craniata</taxon>
        <taxon>Vertebrata</taxon>
        <taxon>Euteleostomi</taxon>
        <taxon>Actinopterygii</taxon>
        <taxon>Neopterygii</taxon>
        <taxon>Teleostei</taxon>
        <taxon>Ostariophysi</taxon>
        <taxon>Characiformes</taxon>
        <taxon>Characoidei</taxon>
        <taxon>Acestrorhamphidae</taxon>
        <taxon>Acestrorhamphinae</taxon>
        <taxon>Astyanax</taxon>
    </lineage>
</organism>
<name>A0A3B1JG23_ASTMX</name>
<dbReference type="InterPro" id="IPR036179">
    <property type="entry name" value="Ig-like_dom_sf"/>
</dbReference>
<protein>
    <recommendedName>
        <fullName evidence="3">Ig-like domain-containing protein</fullName>
    </recommendedName>
</protein>
<accession>A0A3B1JG23</accession>
<keyword evidence="5" id="KW-1185">Reference proteome</keyword>
<proteinExistence type="predicted"/>
<dbReference type="CDD" id="cd05748">
    <property type="entry name" value="Ig_Titin_like"/>
    <property type="match status" value="1"/>
</dbReference>
<evidence type="ECO:0000313" key="5">
    <source>
        <dbReference type="Proteomes" id="UP000018467"/>
    </source>
</evidence>
<dbReference type="PROSITE" id="PS50835">
    <property type="entry name" value="IG_LIKE"/>
    <property type="match status" value="1"/>
</dbReference>
<dbReference type="InterPro" id="IPR003598">
    <property type="entry name" value="Ig_sub2"/>
</dbReference>
<dbReference type="GO" id="GO:0008307">
    <property type="term" value="F:structural constituent of muscle"/>
    <property type="evidence" value="ECO:0007669"/>
    <property type="project" value="TreeGrafter"/>
</dbReference>
<dbReference type="InParanoid" id="A0A3B1JG23"/>
<dbReference type="Ensembl" id="ENSAMXT00000044337.1">
    <property type="protein sequence ID" value="ENSAMXP00000040770.1"/>
    <property type="gene ID" value="ENSAMXG00000032527.1"/>
</dbReference>
<dbReference type="Bgee" id="ENSAMXG00000032527">
    <property type="expression patterns" value="Expressed in muscle tissue and 9 other cell types or tissues"/>
</dbReference>
<reference evidence="4" key="3">
    <citation type="submission" date="2025-08" db="UniProtKB">
        <authorList>
            <consortium name="Ensembl"/>
        </authorList>
    </citation>
    <scope>IDENTIFICATION</scope>
</reference>
<dbReference type="InterPro" id="IPR003599">
    <property type="entry name" value="Ig_sub"/>
</dbReference>
<reference evidence="4" key="4">
    <citation type="submission" date="2025-09" db="UniProtKB">
        <authorList>
            <consortium name="Ensembl"/>
        </authorList>
    </citation>
    <scope>IDENTIFICATION</scope>
</reference>
<feature type="domain" description="Ig-like" evidence="3">
    <location>
        <begin position="50"/>
        <end position="142"/>
    </location>
</feature>
<dbReference type="Pfam" id="PF07679">
    <property type="entry name" value="I-set"/>
    <property type="match status" value="2"/>
</dbReference>
<dbReference type="InterPro" id="IPR013783">
    <property type="entry name" value="Ig-like_fold"/>
</dbReference>
<dbReference type="FunFam" id="2.60.40.10:FF:000031">
    <property type="entry name" value="Myosin-binding protein C, slow type"/>
    <property type="match status" value="1"/>
</dbReference>
<dbReference type="GeneTree" id="ENSGT01110000267173"/>